<dbReference type="InterPro" id="IPR008990">
    <property type="entry name" value="Elect_transpt_acc-like_dom_sf"/>
</dbReference>
<dbReference type="EC" id="4.2.1.84" evidence="1"/>
<feature type="compositionally biased region" description="Basic and acidic residues" evidence="5">
    <location>
        <begin position="21"/>
        <end position="31"/>
    </location>
</feature>
<evidence type="ECO:0000259" key="9">
    <source>
        <dbReference type="Pfam" id="PF21006"/>
    </source>
</evidence>
<keyword evidence="2" id="KW-0479">Metal-binding</keyword>
<dbReference type="EMBL" id="JALLPJ020001313">
    <property type="protein sequence ID" value="KAL3770315.1"/>
    <property type="molecule type" value="Genomic_DNA"/>
</dbReference>
<dbReference type="Gene3D" id="2.30.30.50">
    <property type="match status" value="1"/>
</dbReference>
<feature type="compositionally biased region" description="Basic and acidic residues" evidence="5">
    <location>
        <begin position="219"/>
        <end position="263"/>
    </location>
</feature>
<evidence type="ECO:0000256" key="2">
    <source>
        <dbReference type="ARBA" id="ARBA00022723"/>
    </source>
</evidence>
<evidence type="ECO:0000256" key="1">
    <source>
        <dbReference type="ARBA" id="ARBA00013079"/>
    </source>
</evidence>
<dbReference type="SUPFAM" id="SSF50090">
    <property type="entry name" value="Electron transport accessory proteins"/>
    <property type="match status" value="1"/>
</dbReference>
<feature type="domain" description="Nitrile hydratase beta subunit" evidence="7">
    <location>
        <begin position="790"/>
        <end position="890"/>
    </location>
</feature>
<feature type="region of interest" description="Disordered" evidence="5">
    <location>
        <begin position="142"/>
        <end position="164"/>
    </location>
</feature>
<organism evidence="10 11">
    <name type="scientific">Cyclotella atomus</name>
    <dbReference type="NCBI Taxonomy" id="382360"/>
    <lineage>
        <taxon>Eukaryota</taxon>
        <taxon>Sar</taxon>
        <taxon>Stramenopiles</taxon>
        <taxon>Ochrophyta</taxon>
        <taxon>Bacillariophyta</taxon>
        <taxon>Coscinodiscophyceae</taxon>
        <taxon>Thalassiosirophycidae</taxon>
        <taxon>Stephanodiscales</taxon>
        <taxon>Stephanodiscaceae</taxon>
        <taxon>Cyclotella</taxon>
    </lineage>
</organism>
<dbReference type="InterPro" id="IPR049054">
    <property type="entry name" value="CN_hydtase_beta-like_N"/>
</dbReference>
<dbReference type="Gene3D" id="3.90.330.10">
    <property type="entry name" value="Nitrile hydratase alpha /Thiocyanate hydrolase gamma"/>
    <property type="match status" value="1"/>
</dbReference>
<dbReference type="AlphaFoldDB" id="A0ABD3N2F6"/>
<dbReference type="InterPro" id="IPR036648">
    <property type="entry name" value="CN_Hdrase_a/SCN_Hdrase_g_sf"/>
</dbReference>
<dbReference type="Pfam" id="PF02979">
    <property type="entry name" value="NHase_alpha"/>
    <property type="match status" value="1"/>
</dbReference>
<evidence type="ECO:0000313" key="11">
    <source>
        <dbReference type="Proteomes" id="UP001530400"/>
    </source>
</evidence>
<reference evidence="10 11" key="1">
    <citation type="submission" date="2024-10" db="EMBL/GenBank/DDBJ databases">
        <title>Updated reference genomes for cyclostephanoid diatoms.</title>
        <authorList>
            <person name="Roberts W.R."/>
            <person name="Alverson A.J."/>
        </authorList>
    </citation>
    <scope>NUCLEOTIDE SEQUENCE [LARGE SCALE GENOMIC DNA]</scope>
    <source>
        <strain evidence="10 11">AJA010-31</strain>
    </source>
</reference>
<keyword evidence="6" id="KW-0732">Signal</keyword>
<feature type="compositionally biased region" description="Low complexity" evidence="5">
    <location>
        <begin position="291"/>
        <end position="313"/>
    </location>
</feature>
<dbReference type="Gene3D" id="1.10.472.20">
    <property type="entry name" value="Nitrile hydratase, beta subunit"/>
    <property type="match status" value="1"/>
</dbReference>
<protein>
    <recommendedName>
        <fullName evidence="1">nitrile hydratase</fullName>
        <ecNumber evidence="1">4.2.1.84</ecNumber>
    </recommendedName>
</protein>
<dbReference type="Pfam" id="PF02211">
    <property type="entry name" value="NHase_beta_C"/>
    <property type="match status" value="1"/>
</dbReference>
<keyword evidence="3" id="KW-0456">Lyase</keyword>
<keyword evidence="11" id="KW-1185">Reference proteome</keyword>
<feature type="region of interest" description="Disordered" evidence="5">
    <location>
        <begin position="912"/>
        <end position="952"/>
    </location>
</feature>
<evidence type="ECO:0000256" key="6">
    <source>
        <dbReference type="SAM" id="SignalP"/>
    </source>
</evidence>
<feature type="compositionally biased region" description="Basic and acidic residues" evidence="5">
    <location>
        <begin position="925"/>
        <end position="952"/>
    </location>
</feature>
<gene>
    <name evidence="10" type="ORF">ACHAWO_008540</name>
</gene>
<accession>A0ABD3N2F6</accession>
<feature type="domain" description="Nitrile hydratase alpha/Thiocyanate hydrolase gamma" evidence="8">
    <location>
        <begin position="959"/>
        <end position="1138"/>
    </location>
</feature>
<feature type="chain" id="PRO_5044768393" description="nitrile hydratase" evidence="6">
    <location>
        <begin position="24"/>
        <end position="1145"/>
    </location>
</feature>
<sequence>MSKSKLLIAAAVASLSGADLLRGKPESDAPKRSLPSGRQLPTKIKDLKKLKRLNIERKHLNEIRVRVANANEGEAAAAAAAAHSSRDKQTFSHEKEEWKNLSKEEKKALLEELKEEETDWNDELDRGDMSKQDWKEMIKAQESVVEKTVSSTDKPEEDDSNENDLISQYTTLLNVQINPNNLNGIWKALSKEEKKQLLALQEGKLIIEGDQVVDNPEYSVDKLSKEEKKELAKLDKDEGEEVDKPNSEGDEPKPKDDEGKENDMDTNSSAANTLVKPEGNEPDIASQPDPETVTTSTTEKPAVTTTTTTTTTTEETKKEDMKPNSNPVNTSNNANDFVIPMPSLTYSSSTTTTTSSTTTATSTTVDSNTCKDCFEFATELQDPSTPLDGSELKWTMDGLPWSTFTKCCYNSDSCVASGITGGLGLGEPVYSNLTFTTEDQFDGGILTFYLKDDGLQMPNEAFFVSVDGKIASSALSEGNDDWTEYGVVVGRGGHVVTWTQVYNPLGLEALPPNEVGGLVVDDLRYSPFQKVGRGIDQGFEDNEGKGLEITSDGDAAWVVDDKASNSGSYSIVAKTKNINADSGSSNVHFVLHSQYGGTLKYKIATSTTAPHDDFAVLLNGKPVQALFGVSKTLPNFEFRELDIPMGKVVVTFQHRKNPGNFSRSVLDALGQVETSGQTSTPSYEYKPNLPHDLGGSTANYAPINISNPDSLQDWEVNCHSLFAVLAIEGAMSTDGLRRAIESLTPSQYEKWGYYEKWAAGIATLLLENGIIAREELGGALFGNTSEQNRSGKPLYDTGDYVRVRSFRDRNSIEWRRPHIRVPGYIYGAQGIVERVCGEHEDPSFLAFGLQAPKVRLYRVRFEMRDVWPENYADDNADVIEVEVYEPWLEKSEVASGRDYDAGLFDHKHHGSDCNHTHEHHHDHHDHHNEHGDHSHDPRPSVEERAVSLEGEPRPGKELYNALIKILTAKGIITYGQVREMAEKLAMAGKTLNGASLVARAWVDPSFEERLLKDAPSAAAEIGIATSNPNAPTVLTVVKNTDTIHNLIVCTLCSCYPSGLLGIAPSWYKSREYRARAVREPREVLHEFGTRVLNDCQIRVHDSTADHRYLVLPKRPDGTNDWAEDALKAIVTRDSMVGVSVPRLPL</sequence>
<feature type="compositionally biased region" description="Basic and acidic residues" evidence="5">
    <location>
        <begin position="84"/>
        <end position="103"/>
    </location>
</feature>
<dbReference type="SUPFAM" id="SSF56209">
    <property type="entry name" value="Nitrile hydratase alpha chain"/>
    <property type="match status" value="1"/>
</dbReference>
<feature type="signal peptide" evidence="6">
    <location>
        <begin position="1"/>
        <end position="23"/>
    </location>
</feature>
<feature type="region of interest" description="Disordered" evidence="5">
    <location>
        <begin position="76"/>
        <end position="103"/>
    </location>
</feature>
<evidence type="ECO:0000259" key="7">
    <source>
        <dbReference type="Pfam" id="PF02211"/>
    </source>
</evidence>
<dbReference type="InterPro" id="IPR024690">
    <property type="entry name" value="CN_hydtase_beta_dom_C"/>
</dbReference>
<proteinExistence type="predicted"/>
<evidence type="ECO:0000256" key="5">
    <source>
        <dbReference type="SAM" id="MobiDB-lite"/>
    </source>
</evidence>
<dbReference type="GO" id="GO:0018822">
    <property type="term" value="F:nitrile hydratase activity"/>
    <property type="evidence" value="ECO:0007669"/>
    <property type="project" value="UniProtKB-EC"/>
</dbReference>
<name>A0ABD3N2F6_9STRA</name>
<comment type="caution">
    <text evidence="10">The sequence shown here is derived from an EMBL/GenBank/DDBJ whole genome shotgun (WGS) entry which is preliminary data.</text>
</comment>
<dbReference type="Pfam" id="PF21006">
    <property type="entry name" value="NHase_beta_N"/>
    <property type="match status" value="1"/>
</dbReference>
<comment type="catalytic activity">
    <reaction evidence="4">
        <text>an aliphatic primary amide = an aliphatic nitrile + H2O</text>
        <dbReference type="Rhea" id="RHEA:12673"/>
        <dbReference type="ChEBI" id="CHEBI:15377"/>
        <dbReference type="ChEBI" id="CHEBI:65285"/>
        <dbReference type="ChEBI" id="CHEBI:80291"/>
        <dbReference type="EC" id="4.2.1.84"/>
    </reaction>
</comment>
<feature type="domain" description="Nitrile hydratase beta subunit-like N-terminal" evidence="9">
    <location>
        <begin position="688"/>
        <end position="779"/>
    </location>
</feature>
<feature type="region of interest" description="Disordered" evidence="5">
    <location>
        <begin position="19"/>
        <end position="41"/>
    </location>
</feature>
<dbReference type="InterPro" id="IPR042262">
    <property type="entry name" value="CN_hydtase_beta_C"/>
</dbReference>
<dbReference type="Proteomes" id="UP001530400">
    <property type="component" value="Unassembled WGS sequence"/>
</dbReference>
<dbReference type="InterPro" id="IPR004232">
    <property type="entry name" value="CN_Hdrtase_a/SCN_Hdrlase_g"/>
</dbReference>
<evidence type="ECO:0000256" key="3">
    <source>
        <dbReference type="ARBA" id="ARBA00023239"/>
    </source>
</evidence>
<dbReference type="GO" id="GO:0046872">
    <property type="term" value="F:metal ion binding"/>
    <property type="evidence" value="ECO:0007669"/>
    <property type="project" value="UniProtKB-KW"/>
</dbReference>
<feature type="region of interest" description="Disordered" evidence="5">
    <location>
        <begin position="213"/>
        <end position="335"/>
    </location>
</feature>
<evidence type="ECO:0000256" key="4">
    <source>
        <dbReference type="ARBA" id="ARBA00044877"/>
    </source>
</evidence>
<evidence type="ECO:0000313" key="10">
    <source>
        <dbReference type="EMBL" id="KAL3770315.1"/>
    </source>
</evidence>
<evidence type="ECO:0000259" key="8">
    <source>
        <dbReference type="Pfam" id="PF02979"/>
    </source>
</evidence>
<feature type="compositionally biased region" description="Low complexity" evidence="5">
    <location>
        <begin position="323"/>
        <end position="335"/>
    </location>
</feature>